<dbReference type="GO" id="GO:0005634">
    <property type="term" value="C:nucleus"/>
    <property type="evidence" value="ECO:0007669"/>
    <property type="project" value="TreeGrafter"/>
</dbReference>
<evidence type="ECO:0000256" key="1">
    <source>
        <dbReference type="ARBA" id="ARBA00000707"/>
    </source>
</evidence>
<evidence type="ECO:0000256" key="6">
    <source>
        <dbReference type="ARBA" id="ARBA00022801"/>
    </source>
</evidence>
<reference evidence="11 12" key="1">
    <citation type="journal article" date="2011" name="Proc. Natl. Acad. Sci. U.S.A.">
        <title>Evolutionary erosion of yeast sex chromosomes by mating-type switching accidents.</title>
        <authorList>
            <person name="Gordon J.L."/>
            <person name="Armisen D."/>
            <person name="Proux-Wera E."/>
            <person name="Oheigeartaigh S.S."/>
            <person name="Byrne K.P."/>
            <person name="Wolfe K.H."/>
        </authorList>
    </citation>
    <scope>NUCLEOTIDE SEQUENCE [LARGE SCALE GENOMIC DNA]</scope>
    <source>
        <strain evidence="12">ATCC 22294 / BCRC 22015 / CBS 2517 / CECT 1963 / NBRC 1671 / NRRL Y-8276</strain>
    </source>
</reference>
<comment type="function">
    <text evidence="9">Hydrolase that can remove conjugated ubiquitin from proteins and may therefore play an important regulatory role at the level of protein turnover by preventing degradation.</text>
</comment>
<dbReference type="InterPro" id="IPR003323">
    <property type="entry name" value="OTU_dom"/>
</dbReference>
<evidence type="ECO:0000256" key="4">
    <source>
        <dbReference type="ARBA" id="ARBA00022771"/>
    </source>
</evidence>
<dbReference type="InParanoid" id="H2ATN4"/>
<dbReference type="GO" id="GO:0016579">
    <property type="term" value="P:protein deubiquitination"/>
    <property type="evidence" value="ECO:0007669"/>
    <property type="project" value="EnsemblFungi"/>
</dbReference>
<evidence type="ECO:0000256" key="9">
    <source>
        <dbReference type="RuleBase" id="RU367104"/>
    </source>
</evidence>
<dbReference type="RefSeq" id="XP_003956869.1">
    <property type="nucleotide sequence ID" value="XM_003956820.1"/>
</dbReference>
<proteinExistence type="predicted"/>
<evidence type="ECO:0000256" key="5">
    <source>
        <dbReference type="ARBA" id="ARBA00022786"/>
    </source>
</evidence>
<dbReference type="KEGG" id="kaf:KAFR_0D00870"/>
<dbReference type="STRING" id="1071382.H2ATN4"/>
<keyword evidence="9" id="KW-0963">Cytoplasm</keyword>
<dbReference type="MEROPS" id="C85.006"/>
<dbReference type="SUPFAM" id="SSF54001">
    <property type="entry name" value="Cysteine proteinases"/>
    <property type="match status" value="1"/>
</dbReference>
<dbReference type="FunCoup" id="H2ATN4">
    <property type="interactions" value="755"/>
</dbReference>
<feature type="domain" description="OTU" evidence="10">
    <location>
        <begin position="98"/>
        <end position="219"/>
    </location>
</feature>
<evidence type="ECO:0000256" key="8">
    <source>
        <dbReference type="ARBA" id="ARBA00022833"/>
    </source>
</evidence>
<dbReference type="Gene3D" id="3.10.20.90">
    <property type="entry name" value="Phosphatidylinositol 3-kinase Catalytic Subunit, Chain A, domain 1"/>
    <property type="match status" value="1"/>
</dbReference>
<evidence type="ECO:0000256" key="7">
    <source>
        <dbReference type="ARBA" id="ARBA00022807"/>
    </source>
</evidence>
<evidence type="ECO:0000256" key="2">
    <source>
        <dbReference type="ARBA" id="ARBA00022670"/>
    </source>
</evidence>
<dbReference type="HOGENOM" id="CLU_049327_0_0_1"/>
<evidence type="ECO:0000256" key="3">
    <source>
        <dbReference type="ARBA" id="ARBA00022723"/>
    </source>
</evidence>
<dbReference type="PROSITE" id="PS50802">
    <property type="entry name" value="OTU"/>
    <property type="match status" value="1"/>
</dbReference>
<dbReference type="GeneID" id="13885692"/>
<keyword evidence="3" id="KW-0479">Metal-binding</keyword>
<dbReference type="AlphaFoldDB" id="H2ATN4"/>
<dbReference type="Gene3D" id="3.90.70.80">
    <property type="match status" value="1"/>
</dbReference>
<keyword evidence="8" id="KW-0862">Zinc</keyword>
<comment type="subcellular location">
    <subcellularLocation>
        <location evidence="9">Cytoplasm</location>
    </subcellularLocation>
</comment>
<keyword evidence="5 9" id="KW-0833">Ubl conjugation pathway</keyword>
<protein>
    <recommendedName>
        <fullName evidence="9">Ubiquitin thioesterase OTU</fullName>
        <ecNumber evidence="9">3.4.19.12</ecNumber>
    </recommendedName>
</protein>
<organism evidence="11 12">
    <name type="scientific">Kazachstania africana (strain ATCC 22294 / BCRC 22015 / CBS 2517 / CECT 1963 / NBRC 1671 / NRRL Y-8276)</name>
    <name type="common">Yeast</name>
    <name type="synonym">Kluyveromyces africanus</name>
    <dbReference type="NCBI Taxonomy" id="1071382"/>
    <lineage>
        <taxon>Eukaryota</taxon>
        <taxon>Fungi</taxon>
        <taxon>Dikarya</taxon>
        <taxon>Ascomycota</taxon>
        <taxon>Saccharomycotina</taxon>
        <taxon>Saccharomycetes</taxon>
        <taxon>Saccharomycetales</taxon>
        <taxon>Saccharomycetaceae</taxon>
        <taxon>Kazachstania</taxon>
    </lineage>
</organism>
<comment type="catalytic activity">
    <reaction evidence="1 9">
        <text>Thiol-dependent hydrolysis of ester, thioester, amide, peptide and isopeptide bonds formed by the C-terminal Gly of ubiquitin (a 76-residue protein attached to proteins as an intracellular targeting signal).</text>
        <dbReference type="EC" id="3.4.19.12"/>
    </reaction>
</comment>
<dbReference type="Pfam" id="PF02338">
    <property type="entry name" value="OTU"/>
    <property type="match status" value="1"/>
</dbReference>
<dbReference type="EC" id="3.4.19.12" evidence="9"/>
<dbReference type="Proteomes" id="UP000005220">
    <property type="component" value="Chromosome 4"/>
</dbReference>
<sequence>MRLKVDNKVVSIDNNATLNDLIEEIGAPDAVAIRFGYPPLRLDIEENSKVAKLVDIGLSSGEKVRIVRNGGDVVKPSMPKLKDSQAIIEDSNVGRAILQVHTVPDDNSCLFHSISYSVYKDISLSLELRQIVSSEIQNNKAEYNDAILGRPNREYAAWILDLSSWGGGIEIAILSKHLNVAIYVLDVDINKFEKFNDDKFNDFIIILFNGIHYDCMEVDYGKTVFQKNDEKLTSQILSNSLDIAKKLKANGYCFNTQKAKIICNVCRMKFVGERDVAKHAESTGHTDFGQAST</sequence>
<gene>
    <name evidence="11" type="primary">KAFR0D00870</name>
    <name evidence="11" type="ORF">KAFR_0D00870</name>
</gene>
<dbReference type="eggNOG" id="KOG3288">
    <property type="taxonomic scope" value="Eukaryota"/>
</dbReference>
<dbReference type="GO" id="GO:0006355">
    <property type="term" value="P:regulation of DNA-templated transcription"/>
    <property type="evidence" value="ECO:0007669"/>
    <property type="project" value="EnsemblFungi"/>
</dbReference>
<dbReference type="PANTHER" id="PTHR13312:SF0">
    <property type="entry name" value="UBIQUITIN THIOESTERASE OTU1"/>
    <property type="match status" value="1"/>
</dbReference>
<keyword evidence="2" id="KW-0645">Protease</keyword>
<evidence type="ECO:0000259" key="10">
    <source>
        <dbReference type="PROSITE" id="PS50802"/>
    </source>
</evidence>
<dbReference type="EMBL" id="HE650824">
    <property type="protein sequence ID" value="CCF57734.1"/>
    <property type="molecule type" value="Genomic_DNA"/>
</dbReference>
<accession>H2ATN4</accession>
<keyword evidence="4" id="KW-0863">Zinc-finger</keyword>
<dbReference type="OrthoDB" id="65596at2759"/>
<dbReference type="InterPro" id="IPR048857">
    <property type="entry name" value="OTU1_Ubl"/>
</dbReference>
<keyword evidence="7 9" id="KW-0788">Thiol protease</keyword>
<evidence type="ECO:0000313" key="12">
    <source>
        <dbReference type="Proteomes" id="UP000005220"/>
    </source>
</evidence>
<keyword evidence="6 9" id="KW-0378">Hydrolase</keyword>
<dbReference type="GO" id="GO:0005829">
    <property type="term" value="C:cytosol"/>
    <property type="evidence" value="ECO:0007669"/>
    <property type="project" value="TreeGrafter"/>
</dbReference>
<dbReference type="InterPro" id="IPR057766">
    <property type="entry name" value="Znf-C2H2_OTU1-like_C"/>
</dbReference>
<dbReference type="InterPro" id="IPR013087">
    <property type="entry name" value="Znf_C2H2_type"/>
</dbReference>
<dbReference type="CDD" id="cd22745">
    <property type="entry name" value="OTU_OTU1"/>
    <property type="match status" value="1"/>
</dbReference>
<keyword evidence="12" id="KW-1185">Reference proteome</keyword>
<dbReference type="GO" id="GO:0036503">
    <property type="term" value="P:ERAD pathway"/>
    <property type="evidence" value="ECO:0007669"/>
    <property type="project" value="TreeGrafter"/>
</dbReference>
<dbReference type="InterPro" id="IPR038765">
    <property type="entry name" value="Papain-like_cys_pep_sf"/>
</dbReference>
<dbReference type="PANTHER" id="PTHR13312">
    <property type="entry name" value="HIV-INDUCED PROTEIN-7-LIKE PROTEASE"/>
    <property type="match status" value="1"/>
</dbReference>
<name>H2ATN4_KAZAF</name>
<dbReference type="GO" id="GO:0030968">
    <property type="term" value="P:endoplasmic reticulum unfolded protein response"/>
    <property type="evidence" value="ECO:0007669"/>
    <property type="project" value="TreeGrafter"/>
</dbReference>
<dbReference type="GO" id="GO:0004843">
    <property type="term" value="F:cysteine-type deubiquitinase activity"/>
    <property type="evidence" value="ECO:0007669"/>
    <property type="project" value="UniProtKB-UniRule"/>
</dbReference>
<dbReference type="PROSITE" id="PS00028">
    <property type="entry name" value="ZINC_FINGER_C2H2_1"/>
    <property type="match status" value="1"/>
</dbReference>
<dbReference type="Pfam" id="PF21403">
    <property type="entry name" value="OTU1_UBXL"/>
    <property type="match status" value="1"/>
</dbReference>
<dbReference type="Pfam" id="PF24560">
    <property type="entry name" value="zf-C2H2_OTU1_C"/>
    <property type="match status" value="1"/>
</dbReference>
<evidence type="ECO:0000313" key="11">
    <source>
        <dbReference type="EMBL" id="CCF57734.1"/>
    </source>
</evidence>